<feature type="transmembrane region" description="Helical" evidence="9">
    <location>
        <begin position="6"/>
        <end position="22"/>
    </location>
</feature>
<protein>
    <submittedName>
        <fullName evidence="12">NADH-quinone oxidoreductase subunit M</fullName>
        <ecNumber evidence="12">1.6.5.3</ecNumber>
    </submittedName>
</protein>
<feature type="transmembrane region" description="Helical" evidence="9">
    <location>
        <begin position="34"/>
        <end position="52"/>
    </location>
</feature>
<reference evidence="12 13" key="1">
    <citation type="journal article" date="2018" name="Environ. Microbiol.">
        <title>Isolation and genomic characterization of Novimethylophilus kurashikiensis gen. nov. sp. nov., a new lanthanide-dependent methylotrophic species of Methylophilaceae.</title>
        <authorList>
            <person name="Lv H."/>
            <person name="Sahin N."/>
            <person name="Tani A."/>
        </authorList>
    </citation>
    <scope>NUCLEOTIDE SEQUENCE [LARGE SCALE GENOMIC DNA]</scope>
    <source>
        <strain evidence="12 13">La2-4</strain>
    </source>
</reference>
<dbReference type="RefSeq" id="WP_109015253.1">
    <property type="nucleotide sequence ID" value="NZ_BDOQ01000006.1"/>
</dbReference>
<dbReference type="EC" id="1.6.5.3" evidence="12"/>
<accession>A0A2R5F740</accession>
<dbReference type="EMBL" id="BDOQ01000006">
    <property type="protein sequence ID" value="GBG14046.1"/>
    <property type="molecule type" value="Genomic_DNA"/>
</dbReference>
<gene>
    <name evidence="12" type="primary">nuoM</name>
    <name evidence="12" type="ORF">NMK_1605</name>
</gene>
<dbReference type="OrthoDB" id="9768329at2"/>
<comment type="similarity">
    <text evidence="2">Belongs to the complex I subunit 4 family.</text>
</comment>
<evidence type="ECO:0000256" key="6">
    <source>
        <dbReference type="ARBA" id="ARBA00023027"/>
    </source>
</evidence>
<dbReference type="AlphaFoldDB" id="A0A2R5F740"/>
<feature type="transmembrane region" description="Helical" evidence="9">
    <location>
        <begin position="167"/>
        <end position="186"/>
    </location>
</feature>
<feature type="transmembrane region" description="Helical" evidence="9">
    <location>
        <begin position="301"/>
        <end position="320"/>
    </location>
</feature>
<evidence type="ECO:0000256" key="9">
    <source>
        <dbReference type="SAM" id="Phobius"/>
    </source>
</evidence>
<feature type="transmembrane region" description="Helical" evidence="9">
    <location>
        <begin position="332"/>
        <end position="350"/>
    </location>
</feature>
<dbReference type="GO" id="GO:0048039">
    <property type="term" value="F:ubiquinone binding"/>
    <property type="evidence" value="ECO:0007669"/>
    <property type="project" value="TreeGrafter"/>
</dbReference>
<evidence type="ECO:0000256" key="7">
    <source>
        <dbReference type="ARBA" id="ARBA00023136"/>
    </source>
</evidence>
<dbReference type="NCBIfam" id="NF004499">
    <property type="entry name" value="PRK05846.1-3"/>
    <property type="match status" value="1"/>
</dbReference>
<feature type="transmembrane region" description="Helical" evidence="9">
    <location>
        <begin position="244"/>
        <end position="266"/>
    </location>
</feature>
<evidence type="ECO:0000313" key="13">
    <source>
        <dbReference type="Proteomes" id="UP000245081"/>
    </source>
</evidence>
<dbReference type="NCBIfam" id="NF004501">
    <property type="entry name" value="PRK05846.1-5"/>
    <property type="match status" value="1"/>
</dbReference>
<feature type="transmembrane region" description="Helical" evidence="9">
    <location>
        <begin position="135"/>
        <end position="155"/>
    </location>
</feature>
<evidence type="ECO:0000259" key="11">
    <source>
        <dbReference type="Pfam" id="PF01059"/>
    </source>
</evidence>
<dbReference type="GO" id="GO:0008137">
    <property type="term" value="F:NADH dehydrogenase (ubiquinone) activity"/>
    <property type="evidence" value="ECO:0007669"/>
    <property type="project" value="InterPro"/>
</dbReference>
<feature type="transmembrane region" description="Helical" evidence="9">
    <location>
        <begin position="451"/>
        <end position="467"/>
    </location>
</feature>
<dbReference type="InterPro" id="IPR010227">
    <property type="entry name" value="NADH_Q_OxRdtase_chainM/4"/>
</dbReference>
<dbReference type="GO" id="GO:0016020">
    <property type="term" value="C:membrane"/>
    <property type="evidence" value="ECO:0007669"/>
    <property type="project" value="UniProtKB-SubCell"/>
</dbReference>
<feature type="domain" description="NADH:ubiquinone oxidoreductase chain 4 N-terminal" evidence="11">
    <location>
        <begin position="73"/>
        <end position="124"/>
    </location>
</feature>
<dbReference type="InterPro" id="IPR000260">
    <property type="entry name" value="NADH4_N"/>
</dbReference>
<evidence type="ECO:0000256" key="1">
    <source>
        <dbReference type="ARBA" id="ARBA00004127"/>
    </source>
</evidence>
<feature type="transmembrane region" description="Helical" evidence="9">
    <location>
        <begin position="405"/>
        <end position="425"/>
    </location>
</feature>
<dbReference type="GO" id="GO:0015990">
    <property type="term" value="P:electron transport coupled proton transport"/>
    <property type="evidence" value="ECO:0007669"/>
    <property type="project" value="TreeGrafter"/>
</dbReference>
<dbReference type="InterPro" id="IPR001750">
    <property type="entry name" value="ND/Mrp_TM"/>
</dbReference>
<keyword evidence="4" id="KW-1278">Translocase</keyword>
<evidence type="ECO:0000256" key="4">
    <source>
        <dbReference type="ARBA" id="ARBA00022967"/>
    </source>
</evidence>
<feature type="transmembrane region" description="Helical" evidence="9">
    <location>
        <begin position="272"/>
        <end position="294"/>
    </location>
</feature>
<keyword evidence="13" id="KW-1185">Reference proteome</keyword>
<evidence type="ECO:0000313" key="12">
    <source>
        <dbReference type="EMBL" id="GBG14046.1"/>
    </source>
</evidence>
<name>A0A2R5F740_9PROT</name>
<feature type="transmembrane region" description="Helical" evidence="9">
    <location>
        <begin position="206"/>
        <end position="224"/>
    </location>
</feature>
<evidence type="ECO:0000256" key="5">
    <source>
        <dbReference type="ARBA" id="ARBA00022989"/>
    </source>
</evidence>
<comment type="subcellular location">
    <subcellularLocation>
        <location evidence="1">Endomembrane system</location>
        <topology evidence="1">Multi-pass membrane protein</topology>
    </subcellularLocation>
    <subcellularLocation>
        <location evidence="8">Membrane</location>
        <topology evidence="8">Multi-pass membrane protein</topology>
    </subcellularLocation>
</comment>
<proteinExistence type="inferred from homology"/>
<keyword evidence="5 9" id="KW-1133">Transmembrane helix</keyword>
<dbReference type="PANTHER" id="PTHR43507">
    <property type="entry name" value="NADH-UBIQUINONE OXIDOREDUCTASE CHAIN 4"/>
    <property type="match status" value="1"/>
</dbReference>
<keyword evidence="12" id="KW-0560">Oxidoreductase</keyword>
<comment type="caution">
    <text evidence="12">The sequence shown here is derived from an EMBL/GenBank/DDBJ whole genome shotgun (WGS) entry which is preliminary data.</text>
</comment>
<dbReference type="Proteomes" id="UP000245081">
    <property type="component" value="Unassembled WGS sequence"/>
</dbReference>
<feature type="transmembrane region" description="Helical" evidence="9">
    <location>
        <begin position="362"/>
        <end position="385"/>
    </location>
</feature>
<dbReference type="NCBIfam" id="TIGR01972">
    <property type="entry name" value="NDH_I_M"/>
    <property type="match status" value="1"/>
</dbReference>
<sequence length="494" mass="54438">MDYPILSYSIWVPILAGVLVLATGNDKNANVSRWLALFGSIASFLVTLPLWTRFDRNDGGFQLQEGANWIPAFNIHYHLGVDGIAMPLILLTSFTTVIVVLAAWEVIQKKVAQYMAAFLIMSGLMIGVFSALDGILFYMFWEAMLIPMFIVIGVWGGPNRVYATIKFFLYTLLGSLLMLIAFIYLYHQTNSFELVDYYELQLPMTAQLLIFGAFFMAFAVKIPMWPVHTWLPDAHVEAPTGGSVVLAAIMLKLGGYGFLRFAMPIAPDAANYLSGFMIALSLIAVVYIALVALVQQDMKKLIAYSSISHMGFVTLGMFIFNPLGMEGAMVQMISHGFVSGALFLSVGVLYDRMHSRQIKDYGGVVNTMPTFTALAVLFAMANAGLPGTSGFVGEFMVILGALQANFWFAVFAATTLIFGAAYTLWMVKRVYFGDIGNQHVAELKDINKREMLILGVLALMVLGFGIYPQPLTEVTHATVNQLLTHMAQSKLPGM</sequence>
<dbReference type="GO" id="GO:0042773">
    <property type="term" value="P:ATP synthesis coupled electron transport"/>
    <property type="evidence" value="ECO:0007669"/>
    <property type="project" value="InterPro"/>
</dbReference>
<feature type="domain" description="NADH:quinone oxidoreductase/Mrp antiporter transmembrane" evidence="10">
    <location>
        <begin position="133"/>
        <end position="415"/>
    </location>
</feature>
<dbReference type="Pfam" id="PF01059">
    <property type="entry name" value="Oxidored_q5_N"/>
    <property type="match status" value="1"/>
</dbReference>
<dbReference type="Pfam" id="PF00361">
    <property type="entry name" value="Proton_antipo_M"/>
    <property type="match status" value="1"/>
</dbReference>
<dbReference type="GO" id="GO:0012505">
    <property type="term" value="C:endomembrane system"/>
    <property type="evidence" value="ECO:0007669"/>
    <property type="project" value="UniProtKB-SubCell"/>
</dbReference>
<evidence type="ECO:0000256" key="8">
    <source>
        <dbReference type="RuleBase" id="RU000320"/>
    </source>
</evidence>
<dbReference type="InterPro" id="IPR003918">
    <property type="entry name" value="NADH_UbQ_OxRdtase"/>
</dbReference>
<dbReference type="PANTHER" id="PTHR43507:SF1">
    <property type="entry name" value="NADH-UBIQUINONE OXIDOREDUCTASE CHAIN 4"/>
    <property type="match status" value="1"/>
</dbReference>
<keyword evidence="6" id="KW-0520">NAD</keyword>
<keyword evidence="7 9" id="KW-0472">Membrane</keyword>
<dbReference type="PRINTS" id="PR01437">
    <property type="entry name" value="NUOXDRDTASE4"/>
</dbReference>
<evidence type="ECO:0000259" key="10">
    <source>
        <dbReference type="Pfam" id="PF00361"/>
    </source>
</evidence>
<dbReference type="GO" id="GO:0003954">
    <property type="term" value="F:NADH dehydrogenase activity"/>
    <property type="evidence" value="ECO:0007669"/>
    <property type="project" value="TreeGrafter"/>
</dbReference>
<evidence type="ECO:0000256" key="3">
    <source>
        <dbReference type="ARBA" id="ARBA00022692"/>
    </source>
</evidence>
<feature type="transmembrane region" description="Helical" evidence="9">
    <location>
        <begin position="111"/>
        <end position="129"/>
    </location>
</feature>
<organism evidence="12 13">
    <name type="scientific">Novimethylophilus kurashikiensis</name>
    <dbReference type="NCBI Taxonomy" id="1825523"/>
    <lineage>
        <taxon>Bacteria</taxon>
        <taxon>Pseudomonadati</taxon>
        <taxon>Pseudomonadota</taxon>
        <taxon>Betaproteobacteria</taxon>
        <taxon>Nitrosomonadales</taxon>
        <taxon>Methylophilaceae</taxon>
        <taxon>Novimethylophilus</taxon>
    </lineage>
</organism>
<feature type="transmembrane region" description="Helical" evidence="9">
    <location>
        <begin position="84"/>
        <end position="104"/>
    </location>
</feature>
<evidence type="ECO:0000256" key="2">
    <source>
        <dbReference type="ARBA" id="ARBA00009025"/>
    </source>
</evidence>
<keyword evidence="3 8" id="KW-0812">Transmembrane</keyword>